<dbReference type="PROSITE" id="PS01032">
    <property type="entry name" value="PPM_1"/>
    <property type="match status" value="1"/>
</dbReference>
<evidence type="ECO:0000256" key="7">
    <source>
        <dbReference type="SAM" id="MobiDB-lite"/>
    </source>
</evidence>
<proteinExistence type="inferred from homology"/>
<dbReference type="GO" id="GO:0004722">
    <property type="term" value="F:protein serine/threonine phosphatase activity"/>
    <property type="evidence" value="ECO:0007669"/>
    <property type="project" value="InterPro"/>
</dbReference>
<feature type="compositionally biased region" description="Basic residues" evidence="7">
    <location>
        <begin position="395"/>
        <end position="405"/>
    </location>
</feature>
<dbReference type="SMART" id="SM00332">
    <property type="entry name" value="PP2Cc"/>
    <property type="match status" value="1"/>
</dbReference>
<keyword evidence="5" id="KW-0472">Membrane</keyword>
<dbReference type="PANTHER" id="PTHR13832">
    <property type="entry name" value="PROTEIN PHOSPHATASE 2C"/>
    <property type="match status" value="1"/>
</dbReference>
<feature type="region of interest" description="Disordered" evidence="7">
    <location>
        <begin position="377"/>
        <end position="405"/>
    </location>
</feature>
<keyword evidence="2" id="KW-0479">Metal-binding</keyword>
<evidence type="ECO:0000256" key="2">
    <source>
        <dbReference type="ARBA" id="ARBA00022723"/>
    </source>
</evidence>
<dbReference type="GO" id="GO:0046872">
    <property type="term" value="F:metal ion binding"/>
    <property type="evidence" value="ECO:0007669"/>
    <property type="project" value="UniProtKB-KW"/>
</dbReference>
<comment type="similarity">
    <text evidence="6">Belongs to the PP2C family.</text>
</comment>
<keyword evidence="4 6" id="KW-0904">Protein phosphatase</keyword>
<keyword evidence="10" id="KW-1185">Reference proteome</keyword>
<evidence type="ECO:0000259" key="8">
    <source>
        <dbReference type="PROSITE" id="PS51746"/>
    </source>
</evidence>
<feature type="domain" description="PPM-type phosphatase" evidence="8">
    <location>
        <begin position="62"/>
        <end position="405"/>
    </location>
</feature>
<dbReference type="InterPro" id="IPR000222">
    <property type="entry name" value="PP2C_BS"/>
</dbReference>
<keyword evidence="3 6" id="KW-0378">Hydrolase</keyword>
<dbReference type="InterPro" id="IPR001932">
    <property type="entry name" value="PPM-type_phosphatase-like_dom"/>
</dbReference>
<protein>
    <recommendedName>
        <fullName evidence="8">PPM-type phosphatase domain-containing protein</fullName>
    </recommendedName>
</protein>
<organism evidence="9 10">
    <name type="scientific">Halteria grandinella</name>
    <dbReference type="NCBI Taxonomy" id="5974"/>
    <lineage>
        <taxon>Eukaryota</taxon>
        <taxon>Sar</taxon>
        <taxon>Alveolata</taxon>
        <taxon>Ciliophora</taxon>
        <taxon>Intramacronucleata</taxon>
        <taxon>Spirotrichea</taxon>
        <taxon>Stichotrichia</taxon>
        <taxon>Sporadotrichida</taxon>
        <taxon>Halteriidae</taxon>
        <taxon>Halteria</taxon>
    </lineage>
</organism>
<comment type="subcellular location">
    <subcellularLocation>
        <location evidence="1">Membrane</location>
        <topology evidence="1">Peripheral membrane protein</topology>
    </subcellularLocation>
</comment>
<dbReference type="EMBL" id="RRYP01008889">
    <property type="protein sequence ID" value="TNV79457.1"/>
    <property type="molecule type" value="Genomic_DNA"/>
</dbReference>
<reference evidence="9" key="1">
    <citation type="submission" date="2019-06" db="EMBL/GenBank/DDBJ databases">
        <authorList>
            <person name="Zheng W."/>
        </authorList>
    </citation>
    <scope>NUCLEOTIDE SEQUENCE</scope>
    <source>
        <strain evidence="9">QDHG01</strain>
    </source>
</reference>
<evidence type="ECO:0000313" key="10">
    <source>
        <dbReference type="Proteomes" id="UP000785679"/>
    </source>
</evidence>
<dbReference type="InterPro" id="IPR015655">
    <property type="entry name" value="PP2C"/>
</dbReference>
<dbReference type="Pfam" id="PF00481">
    <property type="entry name" value="PP2C"/>
    <property type="match status" value="1"/>
</dbReference>
<evidence type="ECO:0000256" key="4">
    <source>
        <dbReference type="ARBA" id="ARBA00022912"/>
    </source>
</evidence>
<dbReference type="PANTHER" id="PTHR13832:SF840">
    <property type="entry name" value="PROTEIN PHOSPHATASE 2C 60-RELATED"/>
    <property type="match status" value="1"/>
</dbReference>
<dbReference type="AlphaFoldDB" id="A0A8J8T248"/>
<accession>A0A8J8T248</accession>
<sequence>MSQCGVVNKFNTGAQLFKFIKYLYYSIYYINTKTILKEQMGEYLSTPKKDKNSIDGGNASLRYGACGMQGWRKTMEDAHVTALDVIEGEVSVFGVFDGHGGCEVARYVENHLVEELKKNENFKKANYRQALTDVFLGIDRMLLTETGKKELARISQKHGAMATGHVYDGGDLAVQAGCTCCVAIITKTEVYVANSGDTRCVIASKNKAKDMSEDHKPDLPAEKRRIQRAGGFVEEGRVNGIIAISRAIGDWEYKNPQFKPEDNMVTAVPEIKVEQLKPDHDFMIIACDGIWDCLTSQQAVDFVYETKNKLAKGSHGASLKVAKGSTLGGTRKTAPSPVKKTTIGGAASASALGKQSALSHSTASTTHSVIGCPFQNCGDDDGQDMPYEPRGERGPRRRQHDMRFN</sequence>
<name>A0A8J8T248_HALGN</name>
<dbReference type="Gene3D" id="3.60.40.10">
    <property type="entry name" value="PPM-type phosphatase domain"/>
    <property type="match status" value="1"/>
</dbReference>
<dbReference type="CDD" id="cd00143">
    <property type="entry name" value="PP2Cc"/>
    <property type="match status" value="1"/>
</dbReference>
<dbReference type="OrthoDB" id="10264738at2759"/>
<evidence type="ECO:0000256" key="5">
    <source>
        <dbReference type="ARBA" id="ARBA00023136"/>
    </source>
</evidence>
<dbReference type="Proteomes" id="UP000785679">
    <property type="component" value="Unassembled WGS sequence"/>
</dbReference>
<dbReference type="SUPFAM" id="SSF81606">
    <property type="entry name" value="PP2C-like"/>
    <property type="match status" value="1"/>
</dbReference>
<evidence type="ECO:0000256" key="6">
    <source>
        <dbReference type="RuleBase" id="RU003465"/>
    </source>
</evidence>
<evidence type="ECO:0000256" key="3">
    <source>
        <dbReference type="ARBA" id="ARBA00022801"/>
    </source>
</evidence>
<evidence type="ECO:0000256" key="1">
    <source>
        <dbReference type="ARBA" id="ARBA00004170"/>
    </source>
</evidence>
<dbReference type="InterPro" id="IPR036457">
    <property type="entry name" value="PPM-type-like_dom_sf"/>
</dbReference>
<gene>
    <name evidence="9" type="ORF">FGO68_gene15078</name>
</gene>
<dbReference type="GO" id="GO:0016020">
    <property type="term" value="C:membrane"/>
    <property type="evidence" value="ECO:0007669"/>
    <property type="project" value="UniProtKB-SubCell"/>
</dbReference>
<evidence type="ECO:0000313" key="9">
    <source>
        <dbReference type="EMBL" id="TNV79457.1"/>
    </source>
</evidence>
<dbReference type="PROSITE" id="PS51746">
    <property type="entry name" value="PPM_2"/>
    <property type="match status" value="1"/>
</dbReference>
<comment type="caution">
    <text evidence="9">The sequence shown here is derived from an EMBL/GenBank/DDBJ whole genome shotgun (WGS) entry which is preliminary data.</text>
</comment>